<dbReference type="Gene3D" id="3.30.1890.10">
    <property type="entry name" value="FepE-like"/>
    <property type="match status" value="1"/>
</dbReference>
<dbReference type="AlphaFoldDB" id="A0A090R0K0"/>
<sequence length="247" mass="27994">MEQYKVFIEQINRLDTSDSDEQKLEKLYALWANRLSSKMLPDKSYVLFATSNNAESSYQLLTAYVKFVNLNVRKNLINNLNAVIESKYHELNQYREILIEQSKNKIEIEKEKTKIALQLAIAAGVSEPIESVSSNNLFSFYVGSKALAEKVKILDELKNYNLVEPELQSVEAKLSLISTLGVDKNLSLKAYRYQREPSLPISYAGPGNVIIIVIFILIGVLLSTVFVLIRSAIKMNKTNYVECKSGK</sequence>
<gene>
    <name evidence="2" type="ORF">JCM19237_3160</name>
</gene>
<proteinExistence type="predicted"/>
<accession>A0A090R0K0</accession>
<dbReference type="eggNOG" id="COG3765">
    <property type="taxonomic scope" value="Bacteria"/>
</dbReference>
<keyword evidence="1" id="KW-0812">Transmembrane</keyword>
<name>A0A090R0K0_9GAMM</name>
<reference evidence="2 3" key="1">
    <citation type="journal article" date="2014" name="Genome Announc.">
        <title>Draft Genome Sequences of Two Vibrionaceae Species, Vibrio ponticus C121 and Photobacterium aphoticum C119, Isolated as Coral Reef Microbiota.</title>
        <authorList>
            <person name="Al-saari N."/>
            <person name="Meirelles P.M."/>
            <person name="Mino S."/>
            <person name="Suda W."/>
            <person name="Oshima K."/>
            <person name="Hattori M."/>
            <person name="Ohkuma M."/>
            <person name="Thompson F.L."/>
            <person name="Gomez-Gil B."/>
            <person name="Sawabe T."/>
            <person name="Sawabe T."/>
        </authorList>
    </citation>
    <scope>NUCLEOTIDE SEQUENCE [LARGE SCALE GENOMIC DNA]</scope>
    <source>
        <strain evidence="2 3">JCM 19237</strain>
    </source>
</reference>
<comment type="caution">
    <text evidence="2">The sequence shown here is derived from an EMBL/GenBank/DDBJ whole genome shotgun (WGS) entry which is preliminary data.</text>
</comment>
<protein>
    <submittedName>
        <fullName evidence="2">Ferric enterobactin uptake protein FepE</fullName>
    </submittedName>
</protein>
<organism evidence="2 3">
    <name type="scientific">Photobacterium aphoticum</name>
    <dbReference type="NCBI Taxonomy" id="754436"/>
    <lineage>
        <taxon>Bacteria</taxon>
        <taxon>Pseudomonadati</taxon>
        <taxon>Pseudomonadota</taxon>
        <taxon>Gammaproteobacteria</taxon>
        <taxon>Vibrionales</taxon>
        <taxon>Vibrionaceae</taxon>
        <taxon>Photobacterium</taxon>
    </lineage>
</organism>
<dbReference type="EMBL" id="BBMN01000030">
    <property type="protein sequence ID" value="GAL08666.1"/>
    <property type="molecule type" value="Genomic_DNA"/>
</dbReference>
<dbReference type="SUPFAM" id="SSF160355">
    <property type="entry name" value="Bacterial polysaccharide co-polymerase-like"/>
    <property type="match status" value="1"/>
</dbReference>
<feature type="transmembrane region" description="Helical" evidence="1">
    <location>
        <begin position="209"/>
        <end position="229"/>
    </location>
</feature>
<dbReference type="STRING" id="754436.JCM19237_3160"/>
<evidence type="ECO:0000313" key="3">
    <source>
        <dbReference type="Proteomes" id="UP000029227"/>
    </source>
</evidence>
<evidence type="ECO:0000313" key="2">
    <source>
        <dbReference type="EMBL" id="GAL08666.1"/>
    </source>
</evidence>
<evidence type="ECO:0000256" key="1">
    <source>
        <dbReference type="SAM" id="Phobius"/>
    </source>
</evidence>
<dbReference type="Proteomes" id="UP000029227">
    <property type="component" value="Unassembled WGS sequence"/>
</dbReference>
<keyword evidence="1" id="KW-0472">Membrane</keyword>
<keyword evidence="1" id="KW-1133">Transmembrane helix</keyword>